<keyword evidence="1" id="KW-0812">Transmembrane</keyword>
<evidence type="ECO:0000313" key="3">
    <source>
        <dbReference type="RefSeq" id="XP_020550525.1"/>
    </source>
</evidence>
<dbReference type="PANTHER" id="PTHR31549">
    <property type="entry name" value="PROTEIN, PUTATIVE (DUF247)-RELATED-RELATED"/>
    <property type="match status" value="1"/>
</dbReference>
<evidence type="ECO:0000313" key="2">
    <source>
        <dbReference type="Proteomes" id="UP000504604"/>
    </source>
</evidence>
<gene>
    <name evidence="3" type="primary">LOC105166794</name>
</gene>
<name>A0A8M8V299_SESIN</name>
<protein>
    <submittedName>
        <fullName evidence="3">UPF0481 protein At3g02645</fullName>
    </submittedName>
</protein>
<dbReference type="GeneID" id="105166794"/>
<dbReference type="RefSeq" id="XP_020550525.1">
    <property type="nucleotide sequence ID" value="XM_020694866.1"/>
</dbReference>
<reference evidence="2" key="1">
    <citation type="submission" date="2024-10" db="UniProtKB">
        <authorList>
            <consortium name="RefSeq"/>
        </authorList>
    </citation>
    <scope>NUCLEOTIDE SEQUENCE [LARGE SCALE GENOMIC DNA]</scope>
    <source>
        <strain evidence="2">cv. Zhongzhi No. 13</strain>
    </source>
</reference>
<keyword evidence="1" id="KW-1133">Transmembrane helix</keyword>
<keyword evidence="1" id="KW-0472">Membrane</keyword>
<dbReference type="Pfam" id="PF03140">
    <property type="entry name" value="DUF247"/>
    <property type="match status" value="1"/>
</dbReference>
<dbReference type="PANTHER" id="PTHR31549:SF23">
    <property type="entry name" value="OS03G0591600 PROTEIN"/>
    <property type="match status" value="1"/>
</dbReference>
<evidence type="ECO:0000256" key="1">
    <source>
        <dbReference type="SAM" id="Phobius"/>
    </source>
</evidence>
<reference evidence="3" key="2">
    <citation type="submission" date="2025-08" db="UniProtKB">
        <authorList>
            <consortium name="RefSeq"/>
        </authorList>
    </citation>
    <scope>IDENTIFICATION</scope>
</reference>
<dbReference type="KEGG" id="sind:105166794"/>
<sequence>MSSSQPRLGPNPNLNFDEKRWVSQIRRALDEELEEETETPIRIFNVPKPLRAIHPDSYIPQQVAIGPYHCTRSEIREMERYKLAAARRTQKDFQNLKLQRLVNHLMEFELKIRACYNKYLNFNGETLAWMMAVDATFLFEFLQVCAVKLGKETTRNKAAHNAILRDISMLENQIPLFVLRKLLELQSSSSEKADETLFRMLIWLCEELSPFKMVEEDLPNVFQVRDCAHLLDVLYLLCVPRLEGIPYKNSGSVEEVVQVEEWCAAISDDHHDKQHLRRVWSKVFNFQAPLNFIKKIIFSKPVKMIEKSPLMFLSNLPMLRATKEPVENFVSSLDQDEKKNEDGSTKNSITNQQSPLLEEIKIPSVTELSKAGVRFESTKGGISTITFDNKNIVLYLPTISLDVNSEGVLRNLAAYEACTASGPLVLARYIELMNGIIDTEQDVKFLRERGIIKNHLKSDEEVANLWNGMSKCIRLTKVPFLDKVIEDVNKYHSGVGKVKCGKYMKKYVFGSWRFLTFLAAIAMVLLMALQARVVPIKNLG</sequence>
<accession>A0A8M8V299</accession>
<dbReference type="InterPro" id="IPR004158">
    <property type="entry name" value="DUF247_pln"/>
</dbReference>
<dbReference type="Proteomes" id="UP000504604">
    <property type="component" value="Linkage group LG1"/>
</dbReference>
<dbReference type="AlphaFoldDB" id="A0A8M8V299"/>
<keyword evidence="2" id="KW-1185">Reference proteome</keyword>
<dbReference type="OrthoDB" id="2356035at2759"/>
<feature type="transmembrane region" description="Helical" evidence="1">
    <location>
        <begin position="507"/>
        <end position="529"/>
    </location>
</feature>
<organism evidence="2 3">
    <name type="scientific">Sesamum indicum</name>
    <name type="common">Oriental sesame</name>
    <name type="synonym">Sesamum orientale</name>
    <dbReference type="NCBI Taxonomy" id="4182"/>
    <lineage>
        <taxon>Eukaryota</taxon>
        <taxon>Viridiplantae</taxon>
        <taxon>Streptophyta</taxon>
        <taxon>Embryophyta</taxon>
        <taxon>Tracheophyta</taxon>
        <taxon>Spermatophyta</taxon>
        <taxon>Magnoliopsida</taxon>
        <taxon>eudicotyledons</taxon>
        <taxon>Gunneridae</taxon>
        <taxon>Pentapetalae</taxon>
        <taxon>asterids</taxon>
        <taxon>lamiids</taxon>
        <taxon>Lamiales</taxon>
        <taxon>Pedaliaceae</taxon>
        <taxon>Sesamum</taxon>
    </lineage>
</organism>
<proteinExistence type="predicted"/>